<gene>
    <name evidence="1" type="ORF">LMG31506_00789</name>
</gene>
<dbReference type="Pfam" id="PF12893">
    <property type="entry name" value="Lumazine_bd_2"/>
    <property type="match status" value="1"/>
</dbReference>
<comment type="caution">
    <text evidence="1">The sequence shown here is derived from an EMBL/GenBank/DDBJ whole genome shotgun (WGS) entry which is preliminary data.</text>
</comment>
<dbReference type="EMBL" id="CAJPUY010000002">
    <property type="protein sequence ID" value="CAG2130306.1"/>
    <property type="molecule type" value="Genomic_DNA"/>
</dbReference>
<dbReference type="InterPro" id="IPR039437">
    <property type="entry name" value="FrzH/put_lumazine-bd"/>
</dbReference>
<dbReference type="AlphaFoldDB" id="A0A916IQH3"/>
<sequence>MTSRETSPITQHVAALEPIENYLKGHATGKGEYIRKAFHPDARIISFRDGVHYSLTVEEFISARFQGEPAADEAQRKRFITQFDVTGNAGAAKVVLQYPGVTFTDYFTLLEINGVWGIANKTFSAATPA</sequence>
<accession>A0A916IQH3</accession>
<evidence type="ECO:0008006" key="3">
    <source>
        <dbReference type="Google" id="ProtNLM"/>
    </source>
</evidence>
<dbReference type="RefSeq" id="WP_211945797.1">
    <property type="nucleotide sequence ID" value="NZ_CAJPUY010000002.1"/>
</dbReference>
<dbReference type="Proteomes" id="UP000672934">
    <property type="component" value="Unassembled WGS sequence"/>
</dbReference>
<evidence type="ECO:0000313" key="1">
    <source>
        <dbReference type="EMBL" id="CAG2130306.1"/>
    </source>
</evidence>
<organism evidence="1 2">
    <name type="scientific">Cupriavidus yeoncheonensis</name>
    <dbReference type="NCBI Taxonomy" id="1462994"/>
    <lineage>
        <taxon>Bacteria</taxon>
        <taxon>Pseudomonadati</taxon>
        <taxon>Pseudomonadota</taxon>
        <taxon>Betaproteobacteria</taxon>
        <taxon>Burkholderiales</taxon>
        <taxon>Burkholderiaceae</taxon>
        <taxon>Cupriavidus</taxon>
    </lineage>
</organism>
<protein>
    <recommendedName>
        <fullName evidence="3">Nuclear transport factor 2 family protein</fullName>
    </recommendedName>
</protein>
<evidence type="ECO:0000313" key="2">
    <source>
        <dbReference type="Proteomes" id="UP000672934"/>
    </source>
</evidence>
<dbReference type="InterPro" id="IPR032710">
    <property type="entry name" value="NTF2-like_dom_sf"/>
</dbReference>
<name>A0A916IQH3_9BURK</name>
<dbReference type="SUPFAM" id="SSF54427">
    <property type="entry name" value="NTF2-like"/>
    <property type="match status" value="1"/>
</dbReference>
<dbReference type="Gene3D" id="3.10.450.50">
    <property type="match status" value="1"/>
</dbReference>
<reference evidence="1" key="1">
    <citation type="submission" date="2021-03" db="EMBL/GenBank/DDBJ databases">
        <authorList>
            <person name="Peeters C."/>
        </authorList>
    </citation>
    <scope>NUCLEOTIDE SEQUENCE</scope>
    <source>
        <strain evidence="1">LMG 31506</strain>
    </source>
</reference>
<proteinExistence type="predicted"/>
<keyword evidence="2" id="KW-1185">Reference proteome</keyword>